<reference evidence="1" key="2">
    <citation type="submission" date="2020-07" db="EMBL/GenBank/DDBJ databases">
        <authorList>
            <person name="Vera ALvarez R."/>
            <person name="Arias-Moreno D.M."/>
            <person name="Jimenez-Jacinto V."/>
            <person name="Jimenez-Bremont J.F."/>
            <person name="Swaminathan K."/>
            <person name="Moose S.P."/>
            <person name="Guerrero-Gonzalez M.L."/>
            <person name="Marino-Ramirez L."/>
            <person name="Landsman D."/>
            <person name="Rodriguez-Kessler M."/>
            <person name="Delgado-Sanchez P."/>
        </authorList>
    </citation>
    <scope>NUCLEOTIDE SEQUENCE</scope>
    <source>
        <tissue evidence="1">Cladode</tissue>
    </source>
</reference>
<dbReference type="Pfam" id="PF22272">
    <property type="entry name" value="LEA_3b"/>
    <property type="match status" value="1"/>
</dbReference>
<organism evidence="1">
    <name type="scientific">Opuntia streptacantha</name>
    <name type="common">Prickly pear cactus</name>
    <name type="synonym">Opuntia cardona</name>
    <dbReference type="NCBI Taxonomy" id="393608"/>
    <lineage>
        <taxon>Eukaryota</taxon>
        <taxon>Viridiplantae</taxon>
        <taxon>Streptophyta</taxon>
        <taxon>Embryophyta</taxon>
        <taxon>Tracheophyta</taxon>
        <taxon>Spermatophyta</taxon>
        <taxon>Magnoliopsida</taxon>
        <taxon>eudicotyledons</taxon>
        <taxon>Gunneridae</taxon>
        <taxon>Pentapetalae</taxon>
        <taxon>Caryophyllales</taxon>
        <taxon>Cactineae</taxon>
        <taxon>Cactaceae</taxon>
        <taxon>Opuntioideae</taxon>
        <taxon>Opuntia</taxon>
    </lineage>
</organism>
<dbReference type="EMBL" id="GISG01013798">
    <property type="protein sequence ID" value="MBA4616919.1"/>
    <property type="molecule type" value="Transcribed_RNA"/>
</dbReference>
<protein>
    <submittedName>
        <fullName evidence="1">Uncharacterized protein</fullName>
    </submittedName>
</protein>
<name>A0A7C8YF29_OPUST</name>
<accession>A0A7C8YF29</accession>
<reference evidence="1" key="1">
    <citation type="journal article" date="2013" name="J. Plant Res.">
        <title>Effect of fungi and light on seed germination of three Opuntia species from semiarid lands of central Mexico.</title>
        <authorList>
            <person name="Delgado-Sanchez P."/>
            <person name="Jimenez-Bremont J.F."/>
            <person name="Guerrero-Gonzalez Mde L."/>
            <person name="Flores J."/>
        </authorList>
    </citation>
    <scope>NUCLEOTIDE SEQUENCE</scope>
    <source>
        <tissue evidence="1">Cladode</tissue>
    </source>
</reference>
<dbReference type="PANTHER" id="PTHR35122:SF2">
    <property type="entry name" value="OS04G0598000 PROTEIN"/>
    <property type="match status" value="1"/>
</dbReference>
<dbReference type="AlphaFoldDB" id="A0A7C8YF29"/>
<dbReference type="PANTHER" id="PTHR35122">
    <property type="entry name" value="OSJNBA0093F12.14 PROTEIN"/>
    <property type="match status" value="1"/>
</dbReference>
<dbReference type="InterPro" id="IPR039291">
    <property type="entry name" value="At5g17165-like"/>
</dbReference>
<evidence type="ECO:0000313" key="1">
    <source>
        <dbReference type="EMBL" id="MBA4616919.1"/>
    </source>
</evidence>
<sequence length="121" mass="13191">MAANSSCRIFVKRFVTQISTQSPARSAPALRRSVHSSVYDKNVEDDIRPAVVPDGITQPESEKFWAPNPNNGVFGPAAEHNLASGEGRGYHASTANGGIESVLEIKTFFRSLEDLEKPQHP</sequence>
<proteinExistence type="predicted"/>